<evidence type="ECO:0000313" key="3">
    <source>
        <dbReference type="Proteomes" id="UP000184363"/>
    </source>
</evidence>
<dbReference type="Proteomes" id="UP000184363">
    <property type="component" value="Unassembled WGS sequence"/>
</dbReference>
<dbReference type="OrthoDB" id="3422781at2"/>
<dbReference type="Gene3D" id="3.40.710.10">
    <property type="entry name" value="DD-peptidase/beta-lactamase superfamily"/>
    <property type="match status" value="1"/>
</dbReference>
<dbReference type="Pfam" id="PF00144">
    <property type="entry name" value="Beta-lactamase"/>
    <property type="match status" value="1"/>
</dbReference>
<evidence type="ECO:0000313" key="2">
    <source>
        <dbReference type="EMBL" id="SHK59646.1"/>
    </source>
</evidence>
<accession>A0A1M6TRT6</accession>
<dbReference type="STRING" id="1848.SAMN05443637_108210"/>
<dbReference type="PANTHER" id="PTHR43319">
    <property type="entry name" value="BETA-LACTAMASE-RELATED"/>
    <property type="match status" value="1"/>
</dbReference>
<dbReference type="InterPro" id="IPR001466">
    <property type="entry name" value="Beta-lactam-related"/>
</dbReference>
<protein>
    <submittedName>
        <fullName evidence="2">CubicO group peptidase, beta-lactamase class C family</fullName>
    </submittedName>
</protein>
<dbReference type="PANTHER" id="PTHR43319:SF3">
    <property type="entry name" value="BETA-LACTAMASE-RELATED DOMAIN-CONTAINING PROTEIN"/>
    <property type="match status" value="1"/>
</dbReference>
<evidence type="ECO:0000259" key="1">
    <source>
        <dbReference type="Pfam" id="PF00144"/>
    </source>
</evidence>
<dbReference type="RefSeq" id="WP_084754868.1">
    <property type="nucleotide sequence ID" value="NZ_CALGVN010000019.1"/>
</dbReference>
<dbReference type="EMBL" id="FRAP01000008">
    <property type="protein sequence ID" value="SHK59646.1"/>
    <property type="molecule type" value="Genomic_DNA"/>
</dbReference>
<dbReference type="InterPro" id="IPR052907">
    <property type="entry name" value="Beta-lactamase/esterase"/>
</dbReference>
<gene>
    <name evidence="2" type="ORF">SAMN05443637_108210</name>
</gene>
<organism evidence="2 3">
    <name type="scientific">Pseudonocardia thermophila</name>
    <dbReference type="NCBI Taxonomy" id="1848"/>
    <lineage>
        <taxon>Bacteria</taxon>
        <taxon>Bacillati</taxon>
        <taxon>Actinomycetota</taxon>
        <taxon>Actinomycetes</taxon>
        <taxon>Pseudonocardiales</taxon>
        <taxon>Pseudonocardiaceae</taxon>
        <taxon>Pseudonocardia</taxon>
    </lineage>
</organism>
<reference evidence="2 3" key="1">
    <citation type="submission" date="2016-11" db="EMBL/GenBank/DDBJ databases">
        <authorList>
            <person name="Jaros S."/>
            <person name="Januszkiewicz K."/>
            <person name="Wedrychowicz H."/>
        </authorList>
    </citation>
    <scope>NUCLEOTIDE SEQUENCE [LARGE SCALE GENOMIC DNA]</scope>
    <source>
        <strain evidence="2 3">DSM 43832</strain>
    </source>
</reference>
<dbReference type="AlphaFoldDB" id="A0A1M6TRT6"/>
<proteinExistence type="predicted"/>
<feature type="domain" description="Beta-lactamase-related" evidence="1">
    <location>
        <begin position="44"/>
        <end position="403"/>
    </location>
</feature>
<name>A0A1M6TRT6_PSETH</name>
<keyword evidence="3" id="KW-1185">Reference proteome</keyword>
<dbReference type="InterPro" id="IPR012338">
    <property type="entry name" value="Beta-lactam/transpept-like"/>
</dbReference>
<dbReference type="SUPFAM" id="SSF56601">
    <property type="entry name" value="beta-lactamase/transpeptidase-like"/>
    <property type="match status" value="1"/>
</dbReference>
<sequence>MVQRDGTPGYDITDPADPADVGVQGRVDAGYEPLAVAFARLLAEDELGAALCVVRGGRTVVDLWGGTADTTTGAAWTADTRVLTFSCTKSLASACAAALVDAGELDLDAPVARYWPEFAAAGKAEHTVREVLCHRAGLVYPETDLTLGDLQAWTPVVEVLQAQRPQWPRGAGFAYHPLTFGWLVGEIIRRITGTAPRTAFRELLADPVGVGVRIGVEPDDADPPIARLEPRRFEFDDPELAAAEEAAFSDPRVARAFTLGGALQFPIRGLGTTTNFNDPAVRALDMPAVNATGSARDLALLHAALVGAHGGSPLLSRAVRDDVLRPRSSGAAVFGPENRSAWGTGFMLDSAGRPMLGPRSFGHDGAGGALVFADDAYDLGFAYVPNRMGALPDERSRRLVAALRACVAR</sequence>